<feature type="domain" description="B30.2/SPRY" evidence="7">
    <location>
        <begin position="511"/>
        <end position="705"/>
    </location>
</feature>
<dbReference type="SMART" id="SM00449">
    <property type="entry name" value="SPRY"/>
    <property type="match status" value="1"/>
</dbReference>
<dbReference type="SMART" id="SM00589">
    <property type="entry name" value="PRY"/>
    <property type="match status" value="1"/>
</dbReference>
<evidence type="ECO:0000256" key="2">
    <source>
        <dbReference type="ARBA" id="ARBA00006480"/>
    </source>
</evidence>
<evidence type="ECO:0000256" key="3">
    <source>
        <dbReference type="ARBA" id="ARBA00022525"/>
    </source>
</evidence>
<dbReference type="InterPro" id="IPR003879">
    <property type="entry name" value="Butyrophylin_SPRY"/>
</dbReference>
<dbReference type="InterPro" id="IPR052090">
    <property type="entry name" value="Cytolytic_pore-forming_toxin"/>
</dbReference>
<dbReference type="InterPro" id="IPR048997">
    <property type="entry name" value="Stonustoxin-like_helical"/>
</dbReference>
<proteinExistence type="inferred from homology"/>
<dbReference type="PROSITE" id="PS50188">
    <property type="entry name" value="B302_SPRY"/>
    <property type="match status" value="1"/>
</dbReference>
<evidence type="ECO:0000313" key="8">
    <source>
        <dbReference type="EMBL" id="KAK2820143.1"/>
    </source>
</evidence>
<keyword evidence="6" id="KW-0204">Cytolysis</keyword>
<keyword evidence="4" id="KW-0800">Toxin</keyword>
<evidence type="ECO:0000256" key="1">
    <source>
        <dbReference type="ARBA" id="ARBA00004613"/>
    </source>
</evidence>
<dbReference type="Pfam" id="PF13765">
    <property type="entry name" value="PRY"/>
    <property type="match status" value="1"/>
</dbReference>
<dbReference type="PRINTS" id="PR01407">
    <property type="entry name" value="BUTYPHLNCDUF"/>
</dbReference>
<evidence type="ECO:0000313" key="9">
    <source>
        <dbReference type="Proteomes" id="UP001187415"/>
    </source>
</evidence>
<dbReference type="InterPro" id="IPR040581">
    <property type="entry name" value="Thioredoxin_11"/>
</dbReference>
<dbReference type="Proteomes" id="UP001187415">
    <property type="component" value="Unassembled WGS sequence"/>
</dbReference>
<evidence type="ECO:0000256" key="5">
    <source>
        <dbReference type="ARBA" id="ARBA00022735"/>
    </source>
</evidence>
<protein>
    <recommendedName>
        <fullName evidence="7">B30.2/SPRY domain-containing protein</fullName>
    </recommendedName>
</protein>
<dbReference type="InterPro" id="IPR056072">
    <property type="entry name" value="SNTX_MACPF/CDC-like_dom"/>
</dbReference>
<dbReference type="InterPro" id="IPR043136">
    <property type="entry name" value="B30.2/SPRY_sf"/>
</dbReference>
<name>A0AA88LKU0_CHASR</name>
<keyword evidence="5" id="KW-0354">Hemolysis</keyword>
<dbReference type="AlphaFoldDB" id="A0AA88LKU0"/>
<dbReference type="GO" id="GO:0090729">
    <property type="term" value="F:toxin activity"/>
    <property type="evidence" value="ECO:0007669"/>
    <property type="project" value="UniProtKB-KW"/>
</dbReference>
<reference evidence="8" key="1">
    <citation type="submission" date="2023-07" db="EMBL/GenBank/DDBJ databases">
        <title>Chromosome-level Genome Assembly of Striped Snakehead (Channa striata).</title>
        <authorList>
            <person name="Liu H."/>
        </authorList>
    </citation>
    <scope>NUCLEOTIDE SEQUENCE</scope>
    <source>
        <strain evidence="8">Gz</strain>
        <tissue evidence="8">Muscle</tissue>
    </source>
</reference>
<dbReference type="InterPro" id="IPR003877">
    <property type="entry name" value="SPRY_dom"/>
</dbReference>
<dbReference type="PANTHER" id="PTHR31594">
    <property type="entry name" value="AIG1-TYPE G DOMAIN-CONTAINING PROTEIN"/>
    <property type="match status" value="1"/>
</dbReference>
<sequence length="705" mass="80178">MALDQITVAALGRPFTLGMLYDARKDELHTGFKLWDKKTINDNRSVHSQHSSAFDVTTSDSIESKSSLLDVDASLKASFLSGLIQVEGSAKYLNDQKKFKNQSRVTLQYKATTTFEQLSVTHQEAKSLLQTAVTENDSATHVVTGILYGANAFFVFDSEKLEASSVQDIQGSMQAVIKKIPTFDVEGKVQIKLSDEEKSLTHNFSCKFYGDFILESNPATFEDAVKTYIQLPKLLGQKQEMAVPLKVWLMPLKKFDVKAVEVKSGICTGLVRKAEKTLEDLRQMEMRCNDSLEDKVLQNVPQIYKKVKYFQTLCKDYASKLQQTMEKKFPLIRAGEEDDASVEKLFDDREKSPFSYDNLNDVMTDKEREISVIRVCAGIMEGTKAKMVPNQSEMIKEIHNPGVDHALCLVFTSVERTDPYLDQMAKYLYGHESHSDENITPPMQDQWYNSEEVLIRMREKARALRDLAKNLKNNSRITFLVAAVPNKNYKGATIYHYKDGILITQDFTKPSIPDVRSVTDRRDLIWYACDLTLDPKTASNWLHLSEGNKKATCGELQKNPDIPERFDPRPQVLCTQGLMGRHYWEVEWSKCYKNDVGVAVTYQRIERKGEEKDSGLGSNEMSWYFGEKEGLNAWHNGRVWSGPVPPTGCNRVGVFLNWPAGTLSFYDVTSNTLSHLYTFSTTFTEAVYPGFWIWFKTNYASLCPI</sequence>
<evidence type="ECO:0000256" key="6">
    <source>
        <dbReference type="ARBA" id="ARBA00022852"/>
    </source>
</evidence>
<dbReference type="GO" id="GO:0031640">
    <property type="term" value="P:killing of cells of another organism"/>
    <property type="evidence" value="ECO:0007669"/>
    <property type="project" value="UniProtKB-KW"/>
</dbReference>
<dbReference type="InterPro" id="IPR013320">
    <property type="entry name" value="ConA-like_dom_sf"/>
</dbReference>
<dbReference type="InterPro" id="IPR006574">
    <property type="entry name" value="PRY"/>
</dbReference>
<comment type="similarity">
    <text evidence="2">Belongs to the SNTX/VTX toxin family.</text>
</comment>
<dbReference type="Pfam" id="PF24674">
    <property type="entry name" value="MACPF_SNTX"/>
    <property type="match status" value="1"/>
</dbReference>
<evidence type="ECO:0000256" key="4">
    <source>
        <dbReference type="ARBA" id="ARBA00022656"/>
    </source>
</evidence>
<dbReference type="Pfam" id="PF18078">
    <property type="entry name" value="Thioredoxin_11"/>
    <property type="match status" value="1"/>
</dbReference>
<accession>A0AA88LKU0</accession>
<dbReference type="Pfam" id="PF00622">
    <property type="entry name" value="SPRY"/>
    <property type="match status" value="1"/>
</dbReference>
<dbReference type="EMBL" id="JAUPFM010000019">
    <property type="protein sequence ID" value="KAK2820143.1"/>
    <property type="molecule type" value="Genomic_DNA"/>
</dbReference>
<comment type="caution">
    <text evidence="8">The sequence shown here is derived from an EMBL/GenBank/DDBJ whole genome shotgun (WGS) entry which is preliminary data.</text>
</comment>
<dbReference type="Pfam" id="PF21109">
    <property type="entry name" value="Stonustoxin_helical"/>
    <property type="match status" value="1"/>
</dbReference>
<organism evidence="8 9">
    <name type="scientific">Channa striata</name>
    <name type="common">Snakehead murrel</name>
    <name type="synonym">Ophicephalus striatus</name>
    <dbReference type="NCBI Taxonomy" id="64152"/>
    <lineage>
        <taxon>Eukaryota</taxon>
        <taxon>Metazoa</taxon>
        <taxon>Chordata</taxon>
        <taxon>Craniata</taxon>
        <taxon>Vertebrata</taxon>
        <taxon>Euteleostomi</taxon>
        <taxon>Actinopterygii</taxon>
        <taxon>Neopterygii</taxon>
        <taxon>Teleostei</taxon>
        <taxon>Neoteleostei</taxon>
        <taxon>Acanthomorphata</taxon>
        <taxon>Anabantaria</taxon>
        <taxon>Anabantiformes</taxon>
        <taxon>Channoidei</taxon>
        <taxon>Channidae</taxon>
        <taxon>Channa</taxon>
    </lineage>
</organism>
<dbReference type="GO" id="GO:0005576">
    <property type="term" value="C:extracellular region"/>
    <property type="evidence" value="ECO:0007669"/>
    <property type="project" value="UniProtKB-SubCell"/>
</dbReference>
<evidence type="ECO:0000259" key="7">
    <source>
        <dbReference type="PROSITE" id="PS50188"/>
    </source>
</evidence>
<dbReference type="PANTHER" id="PTHR31594:SF16">
    <property type="entry name" value="SI:CH211-281L24.3"/>
    <property type="match status" value="1"/>
</dbReference>
<gene>
    <name evidence="8" type="ORF">Q5P01_023102</name>
</gene>
<keyword evidence="9" id="KW-1185">Reference proteome</keyword>
<dbReference type="SUPFAM" id="SSF49899">
    <property type="entry name" value="Concanavalin A-like lectins/glucanases"/>
    <property type="match status" value="1"/>
</dbReference>
<dbReference type="Gene3D" id="2.60.120.920">
    <property type="match status" value="1"/>
</dbReference>
<dbReference type="CDD" id="cd16040">
    <property type="entry name" value="SPRY_PRY_SNTX"/>
    <property type="match status" value="1"/>
</dbReference>
<dbReference type="InterPro" id="IPR001870">
    <property type="entry name" value="B30.2/SPRY"/>
</dbReference>
<keyword evidence="3" id="KW-0964">Secreted</keyword>
<comment type="subcellular location">
    <subcellularLocation>
        <location evidence="1">Secreted</location>
    </subcellularLocation>
</comment>